<dbReference type="Gene3D" id="3.40.50.720">
    <property type="entry name" value="NAD(P)-binding Rossmann-like Domain"/>
    <property type="match status" value="1"/>
</dbReference>
<gene>
    <name evidence="2" type="ORF">SLS60_000365</name>
</gene>
<keyword evidence="3" id="KW-1185">Reference proteome</keyword>
<sequence>MVTLTEIVASNKRIASSFPDGLVGVFIGGTSGVGEYTVKAFAKHVTKPRAYIVGRSKEAADRIIDECQRINSEGRYDFIAADVSLLQNIDDVCRQIRSKETAIDILFQSQGSMGFTKGISKDIHSSKHGTEVHVETSEGLPLVSALALHGRTRFILNLLPLLQQARHLRRVVSVGAASYEGAIQTGNIPGIGLPLLEWRDHFASCHTLLLSKVAQRAPDVGFVHTCPGVVKSGIMRDMEPTLRLRIMVTITGFLAPLINTSPNECGERHLYAATSARFAAQKNDGQMPGVSLETPMHVARGIDGRSGSGVYSSDVRGESATPKVEELLKAYKENSTAEDLWQYVLSDYMRITGSEVVV</sequence>
<dbReference type="PANTHER" id="PTHR47534:SF3">
    <property type="entry name" value="ALCOHOL DEHYDROGENASE-LIKE C-TERMINAL DOMAIN-CONTAINING PROTEIN"/>
    <property type="match status" value="1"/>
</dbReference>
<dbReference type="SUPFAM" id="SSF51735">
    <property type="entry name" value="NAD(P)-binding Rossmann-fold domains"/>
    <property type="match status" value="1"/>
</dbReference>
<evidence type="ECO:0000313" key="3">
    <source>
        <dbReference type="Proteomes" id="UP001521785"/>
    </source>
</evidence>
<dbReference type="InterPro" id="IPR002347">
    <property type="entry name" value="SDR_fam"/>
</dbReference>
<dbReference type="EMBL" id="JAKJXO020000001">
    <property type="protein sequence ID" value="KAL1612142.1"/>
    <property type="molecule type" value="Genomic_DNA"/>
</dbReference>
<dbReference type="InterPro" id="IPR052228">
    <property type="entry name" value="Sec_Metab_Biosynth_Oxidored"/>
</dbReference>
<proteinExistence type="predicted"/>
<dbReference type="Pfam" id="PF00106">
    <property type="entry name" value="adh_short"/>
    <property type="match status" value="1"/>
</dbReference>
<evidence type="ECO:0000313" key="2">
    <source>
        <dbReference type="EMBL" id="KAL1612142.1"/>
    </source>
</evidence>
<dbReference type="InterPro" id="IPR036291">
    <property type="entry name" value="NAD(P)-bd_dom_sf"/>
</dbReference>
<dbReference type="Proteomes" id="UP001521785">
    <property type="component" value="Unassembled WGS sequence"/>
</dbReference>
<comment type="caution">
    <text evidence="2">The sequence shown here is derived from an EMBL/GenBank/DDBJ whole genome shotgun (WGS) entry which is preliminary data.</text>
</comment>
<reference evidence="2 3" key="1">
    <citation type="submission" date="2024-02" db="EMBL/GenBank/DDBJ databases">
        <title>De novo assembly and annotation of 12 fungi associated with fruit tree decline syndrome in Ontario, Canada.</title>
        <authorList>
            <person name="Sulman M."/>
            <person name="Ellouze W."/>
            <person name="Ilyukhin E."/>
        </authorList>
    </citation>
    <scope>NUCLEOTIDE SEQUENCE [LARGE SCALE GENOMIC DNA]</scope>
    <source>
        <strain evidence="2 3">M42-189</strain>
    </source>
</reference>
<accession>A0ABR3S680</accession>
<dbReference type="PANTHER" id="PTHR47534">
    <property type="entry name" value="YALI0E05731P"/>
    <property type="match status" value="1"/>
</dbReference>
<organism evidence="2 3">
    <name type="scientific">Paraconiothyrium brasiliense</name>
    <dbReference type="NCBI Taxonomy" id="300254"/>
    <lineage>
        <taxon>Eukaryota</taxon>
        <taxon>Fungi</taxon>
        <taxon>Dikarya</taxon>
        <taxon>Ascomycota</taxon>
        <taxon>Pezizomycotina</taxon>
        <taxon>Dothideomycetes</taxon>
        <taxon>Pleosporomycetidae</taxon>
        <taxon>Pleosporales</taxon>
        <taxon>Massarineae</taxon>
        <taxon>Didymosphaeriaceae</taxon>
        <taxon>Paraconiothyrium</taxon>
    </lineage>
</organism>
<keyword evidence="1" id="KW-0560">Oxidoreductase</keyword>
<name>A0ABR3S680_9PLEO</name>
<evidence type="ECO:0000256" key="1">
    <source>
        <dbReference type="ARBA" id="ARBA00023002"/>
    </source>
</evidence>
<protein>
    <submittedName>
        <fullName evidence="2">Uncharacterized protein</fullName>
    </submittedName>
</protein>